<evidence type="ECO:0000313" key="2">
    <source>
        <dbReference type="EMBL" id="KAK3789653.1"/>
    </source>
</evidence>
<protein>
    <recommendedName>
        <fullName evidence="4">G-protein coupled receptors family 1 profile domain-containing protein</fullName>
    </recommendedName>
</protein>
<organism evidence="2 3">
    <name type="scientific">Elysia crispata</name>
    <name type="common">lettuce slug</name>
    <dbReference type="NCBI Taxonomy" id="231223"/>
    <lineage>
        <taxon>Eukaryota</taxon>
        <taxon>Metazoa</taxon>
        <taxon>Spiralia</taxon>
        <taxon>Lophotrochozoa</taxon>
        <taxon>Mollusca</taxon>
        <taxon>Gastropoda</taxon>
        <taxon>Heterobranchia</taxon>
        <taxon>Euthyneura</taxon>
        <taxon>Panpulmonata</taxon>
        <taxon>Sacoglossa</taxon>
        <taxon>Placobranchoidea</taxon>
        <taxon>Plakobranchidae</taxon>
        <taxon>Elysia</taxon>
    </lineage>
</organism>
<accession>A0AAE1AL43</accession>
<keyword evidence="1" id="KW-0472">Membrane</keyword>
<name>A0AAE1AL43_9GAST</name>
<reference evidence="2" key="1">
    <citation type="journal article" date="2023" name="G3 (Bethesda)">
        <title>A reference genome for the long-term kleptoplast-retaining sea slug Elysia crispata morphotype clarki.</title>
        <authorList>
            <person name="Eastman K.E."/>
            <person name="Pendleton A.L."/>
            <person name="Shaikh M.A."/>
            <person name="Suttiyut T."/>
            <person name="Ogas R."/>
            <person name="Tomko P."/>
            <person name="Gavelis G."/>
            <person name="Widhalm J.R."/>
            <person name="Wisecaver J.H."/>
        </authorList>
    </citation>
    <scope>NUCLEOTIDE SEQUENCE</scope>
    <source>
        <strain evidence="2">ECLA1</strain>
    </source>
</reference>
<evidence type="ECO:0000313" key="3">
    <source>
        <dbReference type="Proteomes" id="UP001283361"/>
    </source>
</evidence>
<dbReference type="EMBL" id="JAWDGP010001641">
    <property type="protein sequence ID" value="KAK3789653.1"/>
    <property type="molecule type" value="Genomic_DNA"/>
</dbReference>
<feature type="transmembrane region" description="Helical" evidence="1">
    <location>
        <begin position="71"/>
        <end position="91"/>
    </location>
</feature>
<feature type="transmembrane region" description="Helical" evidence="1">
    <location>
        <begin position="35"/>
        <end position="59"/>
    </location>
</feature>
<evidence type="ECO:0000256" key="1">
    <source>
        <dbReference type="SAM" id="Phobius"/>
    </source>
</evidence>
<keyword evidence="1" id="KW-0812">Transmembrane</keyword>
<keyword evidence="3" id="KW-1185">Reference proteome</keyword>
<comment type="caution">
    <text evidence="2">The sequence shown here is derived from an EMBL/GenBank/DDBJ whole genome shotgun (WGS) entry which is preliminary data.</text>
</comment>
<gene>
    <name evidence="2" type="ORF">RRG08_017342</name>
</gene>
<dbReference type="AlphaFoldDB" id="A0AAE1AL43"/>
<dbReference type="Gene3D" id="1.20.1070.10">
    <property type="entry name" value="Rhodopsin 7-helix transmembrane proteins"/>
    <property type="match status" value="1"/>
</dbReference>
<sequence>MSAINSSQEELSIEGYFTITGNLPFQTVFFIGQDIFAPMSVLLIIFGVVANILNVVVFVKTSVRDNVTVSFITLSLSDLCYFLLISPHYAVRNAAHVFQGKIGHFYQMAIRP</sequence>
<dbReference type="Proteomes" id="UP001283361">
    <property type="component" value="Unassembled WGS sequence"/>
</dbReference>
<proteinExistence type="predicted"/>
<evidence type="ECO:0008006" key="4">
    <source>
        <dbReference type="Google" id="ProtNLM"/>
    </source>
</evidence>
<keyword evidence="1" id="KW-1133">Transmembrane helix</keyword>